<evidence type="ECO:0000256" key="2">
    <source>
        <dbReference type="ARBA" id="ARBA00023125"/>
    </source>
</evidence>
<keyword evidence="1" id="KW-0805">Transcription regulation</keyword>
<dbReference type="InterPro" id="IPR036388">
    <property type="entry name" value="WH-like_DNA-bd_sf"/>
</dbReference>
<dbReference type="OrthoDB" id="389878at2"/>
<dbReference type="InterPro" id="IPR008920">
    <property type="entry name" value="TF_FadR/GntR_C"/>
</dbReference>
<dbReference type="Pfam" id="PF00392">
    <property type="entry name" value="GntR"/>
    <property type="match status" value="1"/>
</dbReference>
<dbReference type="Pfam" id="PF07729">
    <property type="entry name" value="FCD"/>
    <property type="match status" value="1"/>
</dbReference>
<keyword evidence="2" id="KW-0238">DNA-binding</keyword>
<keyword evidence="3" id="KW-0804">Transcription</keyword>
<gene>
    <name evidence="5" type="ORF">EW142_03055</name>
</gene>
<protein>
    <submittedName>
        <fullName evidence="5">GntR family transcriptional regulator</fullName>
    </submittedName>
</protein>
<evidence type="ECO:0000256" key="1">
    <source>
        <dbReference type="ARBA" id="ARBA00023015"/>
    </source>
</evidence>
<keyword evidence="6" id="KW-1185">Reference proteome</keyword>
<dbReference type="PANTHER" id="PTHR43537:SF5">
    <property type="entry name" value="UXU OPERON TRANSCRIPTIONAL REGULATOR"/>
    <property type="match status" value="1"/>
</dbReference>
<dbReference type="InterPro" id="IPR011711">
    <property type="entry name" value="GntR_C"/>
</dbReference>
<accession>A0A4Q8QE73</accession>
<proteinExistence type="predicted"/>
<evidence type="ECO:0000313" key="6">
    <source>
        <dbReference type="Proteomes" id="UP000291981"/>
    </source>
</evidence>
<dbReference type="InterPro" id="IPR000524">
    <property type="entry name" value="Tscrpt_reg_HTH_GntR"/>
</dbReference>
<dbReference type="RefSeq" id="WP_130609483.1">
    <property type="nucleotide sequence ID" value="NZ_SGIU01000001.1"/>
</dbReference>
<dbReference type="Proteomes" id="UP000291981">
    <property type="component" value="Unassembled WGS sequence"/>
</dbReference>
<sequence>MIQPQILRDQVKEHLLKQIGKGELQIGKTINLAALSRKIGISVTPIREALSQLEHARIIKAIPNRGFIVQKLGATEAEHLYDTIAQLEVMALENSRFSPSSIADLNNILQKSSVTQNLDERIQLRFRFHEILVQSCNNPILVQIVTDLKTRLLFYEQALQQDVSFYEQIDAQHKAVIEAIEEDNVPTAALILKMHWVNALKHIQNQLDTTQNI</sequence>
<dbReference type="GO" id="GO:0003677">
    <property type="term" value="F:DNA binding"/>
    <property type="evidence" value="ECO:0007669"/>
    <property type="project" value="UniProtKB-KW"/>
</dbReference>
<evidence type="ECO:0000313" key="5">
    <source>
        <dbReference type="EMBL" id="TAI48792.1"/>
    </source>
</evidence>
<name>A0A4Q8QE73_9FLAO</name>
<dbReference type="EMBL" id="SGIU01000001">
    <property type="protein sequence ID" value="TAI48792.1"/>
    <property type="molecule type" value="Genomic_DNA"/>
</dbReference>
<reference evidence="5 6" key="1">
    <citation type="submission" date="2019-02" db="EMBL/GenBank/DDBJ databases">
        <title>Draft genome sequence of Muricauda sp. 176CP4-71.</title>
        <authorList>
            <person name="Park J.-S."/>
        </authorList>
    </citation>
    <scope>NUCLEOTIDE SEQUENCE [LARGE SCALE GENOMIC DNA]</scope>
    <source>
        <strain evidence="5 6">176CP4-71</strain>
    </source>
</reference>
<dbReference type="PROSITE" id="PS50949">
    <property type="entry name" value="HTH_GNTR"/>
    <property type="match status" value="1"/>
</dbReference>
<dbReference type="SMART" id="SM00345">
    <property type="entry name" value="HTH_GNTR"/>
    <property type="match status" value="1"/>
</dbReference>
<organism evidence="5 6">
    <name type="scientific">Flagellimonas allohymeniacidonis</name>
    <dbReference type="NCBI Taxonomy" id="2517819"/>
    <lineage>
        <taxon>Bacteria</taxon>
        <taxon>Pseudomonadati</taxon>
        <taxon>Bacteroidota</taxon>
        <taxon>Flavobacteriia</taxon>
        <taxon>Flavobacteriales</taxon>
        <taxon>Flavobacteriaceae</taxon>
        <taxon>Flagellimonas</taxon>
    </lineage>
</organism>
<dbReference type="GO" id="GO:0003700">
    <property type="term" value="F:DNA-binding transcription factor activity"/>
    <property type="evidence" value="ECO:0007669"/>
    <property type="project" value="InterPro"/>
</dbReference>
<dbReference type="InterPro" id="IPR036390">
    <property type="entry name" value="WH_DNA-bd_sf"/>
</dbReference>
<evidence type="ECO:0000259" key="4">
    <source>
        <dbReference type="PROSITE" id="PS50949"/>
    </source>
</evidence>
<feature type="domain" description="HTH gntR-type" evidence="4">
    <location>
        <begin position="5"/>
        <end position="72"/>
    </location>
</feature>
<dbReference type="SUPFAM" id="SSF46785">
    <property type="entry name" value="Winged helix' DNA-binding domain"/>
    <property type="match status" value="1"/>
</dbReference>
<comment type="caution">
    <text evidence="5">The sequence shown here is derived from an EMBL/GenBank/DDBJ whole genome shotgun (WGS) entry which is preliminary data.</text>
</comment>
<dbReference type="Gene3D" id="1.20.120.530">
    <property type="entry name" value="GntR ligand-binding domain-like"/>
    <property type="match status" value="1"/>
</dbReference>
<dbReference type="SUPFAM" id="SSF48008">
    <property type="entry name" value="GntR ligand-binding domain-like"/>
    <property type="match status" value="1"/>
</dbReference>
<dbReference type="Gene3D" id="1.10.10.10">
    <property type="entry name" value="Winged helix-like DNA-binding domain superfamily/Winged helix DNA-binding domain"/>
    <property type="match status" value="1"/>
</dbReference>
<evidence type="ECO:0000256" key="3">
    <source>
        <dbReference type="ARBA" id="ARBA00023163"/>
    </source>
</evidence>
<dbReference type="PANTHER" id="PTHR43537">
    <property type="entry name" value="TRANSCRIPTIONAL REGULATOR, GNTR FAMILY"/>
    <property type="match status" value="1"/>
</dbReference>
<dbReference type="AlphaFoldDB" id="A0A4Q8QE73"/>
<dbReference type="SMART" id="SM00895">
    <property type="entry name" value="FCD"/>
    <property type="match status" value="1"/>
</dbReference>